<evidence type="ECO:0000313" key="2">
    <source>
        <dbReference type="EMBL" id="KAL1882862.1"/>
    </source>
</evidence>
<comment type="caution">
    <text evidence="2">The sequence shown here is derived from an EMBL/GenBank/DDBJ whole genome shotgun (WGS) entry which is preliminary data.</text>
</comment>
<sequence length="259" mass="29089">MSGTNNQDLDRLMLRELESFRISATDQAAKKPEKKPAESEPNSSPQAQVAEEDAAPSQTGDAPPSSAPEDDGGKPSSQAPNSIKDLIDADEAAHGFQGAMVNQIPLYNLTAIDRKRNGHRLQRVYRLAHKHGVLPGARWIVNNRPYLQPAIPRSIGRADGTAEFNQFLYDGEGEVVLRMPGGRTWDLVRRRPEFLGVAVVDGYIWPRFHPTLEKRIKDDWEEQGFVEFNEVIYSRAFQARQHRRPQPAPRDGVLIDFSE</sequence>
<evidence type="ECO:0000256" key="1">
    <source>
        <dbReference type="SAM" id="MobiDB-lite"/>
    </source>
</evidence>
<accession>A0ABR3Y4T0</accession>
<feature type="compositionally biased region" description="Basic and acidic residues" evidence="1">
    <location>
        <begin position="28"/>
        <end position="38"/>
    </location>
</feature>
<keyword evidence="3" id="KW-1185">Reference proteome</keyword>
<dbReference type="Proteomes" id="UP001583177">
    <property type="component" value="Unassembled WGS sequence"/>
</dbReference>
<reference evidence="2 3" key="1">
    <citation type="journal article" date="2024" name="IMA Fungus">
        <title>IMA Genome - F19 : A genome assembly and annotation guide to empower mycologists, including annotated draft genome sequences of Ceratocystis pirilliformis, Diaporthe australafricana, Fusarium ophioides, Paecilomyces lecythidis, and Sporothrix stenoceras.</title>
        <authorList>
            <person name="Aylward J."/>
            <person name="Wilson A.M."/>
            <person name="Visagie C.M."/>
            <person name="Spraker J."/>
            <person name="Barnes I."/>
            <person name="Buitendag C."/>
            <person name="Ceriani C."/>
            <person name="Del Mar Angel L."/>
            <person name="du Plessis D."/>
            <person name="Fuchs T."/>
            <person name="Gasser K."/>
            <person name="Kramer D."/>
            <person name="Li W."/>
            <person name="Munsamy K."/>
            <person name="Piso A."/>
            <person name="Price J.L."/>
            <person name="Sonnekus B."/>
            <person name="Thomas C."/>
            <person name="van der Nest A."/>
            <person name="van Dijk A."/>
            <person name="van Heerden A."/>
            <person name="van Vuuren N."/>
            <person name="Yilmaz N."/>
            <person name="Duong T.A."/>
            <person name="van der Merwe N.A."/>
            <person name="Wingfield M.J."/>
            <person name="Wingfield B.D."/>
        </authorList>
    </citation>
    <scope>NUCLEOTIDE SEQUENCE [LARGE SCALE GENOMIC DNA]</scope>
    <source>
        <strain evidence="2 3">CMW 18300</strain>
    </source>
</reference>
<name>A0ABR3Y4T0_9PEZI</name>
<proteinExistence type="predicted"/>
<protein>
    <submittedName>
        <fullName evidence="2">Uncharacterized protein</fullName>
    </submittedName>
</protein>
<organism evidence="2 3">
    <name type="scientific">Diaporthe australafricana</name>
    <dbReference type="NCBI Taxonomy" id="127596"/>
    <lineage>
        <taxon>Eukaryota</taxon>
        <taxon>Fungi</taxon>
        <taxon>Dikarya</taxon>
        <taxon>Ascomycota</taxon>
        <taxon>Pezizomycotina</taxon>
        <taxon>Sordariomycetes</taxon>
        <taxon>Sordariomycetidae</taxon>
        <taxon>Diaporthales</taxon>
        <taxon>Diaporthaceae</taxon>
        <taxon>Diaporthe</taxon>
    </lineage>
</organism>
<gene>
    <name evidence="2" type="ORF">Daus18300_000500</name>
</gene>
<dbReference type="EMBL" id="JAWRVE010000003">
    <property type="protein sequence ID" value="KAL1882862.1"/>
    <property type="molecule type" value="Genomic_DNA"/>
</dbReference>
<feature type="region of interest" description="Disordered" evidence="1">
    <location>
        <begin position="20"/>
        <end position="82"/>
    </location>
</feature>
<evidence type="ECO:0000313" key="3">
    <source>
        <dbReference type="Proteomes" id="UP001583177"/>
    </source>
</evidence>